<dbReference type="PANTHER" id="PTHR14969:SF13">
    <property type="entry name" value="AT30094P"/>
    <property type="match status" value="1"/>
</dbReference>
<feature type="domain" description="Phosphatidic acid phosphatase type 2/haloperoxidase" evidence="2">
    <location>
        <begin position="55"/>
        <end position="168"/>
    </location>
</feature>
<evidence type="ECO:0000313" key="3">
    <source>
        <dbReference type="EMBL" id="AII06095.1"/>
    </source>
</evidence>
<accession>A0A076EIR8</accession>
<proteinExistence type="predicted"/>
<feature type="transmembrane region" description="Helical" evidence="1">
    <location>
        <begin position="55"/>
        <end position="76"/>
    </location>
</feature>
<gene>
    <name evidence="3" type="ORF">EP51_16385</name>
</gene>
<sequence>MSFDQSVLDSAVGDRTPWLIDVVTVVTHSGGTVAAWIVSTVLTIALLLQDRRREAVLVAGAMLSGLAVMTTLKNLFERQRPPLPDRLVEISSFSFPSGHAMMTAILASVLVAVTLRVVLVGHVRIALVFLLVLYTLAVGLSRVYLAAHWMTDVLAGWAFGVLWAAFWILLTRTRPRRALTSSEI</sequence>
<protein>
    <submittedName>
        <fullName evidence="3">Phosphoesterase</fullName>
    </submittedName>
</protein>
<dbReference type="InterPro" id="IPR000326">
    <property type="entry name" value="PAP2/HPO"/>
</dbReference>
<dbReference type="PANTHER" id="PTHR14969">
    <property type="entry name" value="SPHINGOSINE-1-PHOSPHATE PHOSPHOHYDROLASE"/>
    <property type="match status" value="1"/>
</dbReference>
<dbReference type="SMART" id="SM00014">
    <property type="entry name" value="acidPPc"/>
    <property type="match status" value="1"/>
</dbReference>
<feature type="transmembrane region" description="Helical" evidence="1">
    <location>
        <begin position="25"/>
        <end position="48"/>
    </location>
</feature>
<dbReference type="RefSeq" id="WP_037234549.1">
    <property type="nucleotide sequence ID" value="NZ_CP008947.1"/>
</dbReference>
<dbReference type="EMBL" id="CP008947">
    <property type="protein sequence ID" value="AII06095.1"/>
    <property type="molecule type" value="Genomic_DNA"/>
</dbReference>
<feature type="transmembrane region" description="Helical" evidence="1">
    <location>
        <begin position="153"/>
        <end position="170"/>
    </location>
</feature>
<feature type="transmembrane region" description="Helical" evidence="1">
    <location>
        <begin position="96"/>
        <end position="119"/>
    </location>
</feature>
<organism evidence="3 4">
    <name type="scientific">Rhodococcus opacus</name>
    <name type="common">Nocardia opaca</name>
    <dbReference type="NCBI Taxonomy" id="37919"/>
    <lineage>
        <taxon>Bacteria</taxon>
        <taxon>Bacillati</taxon>
        <taxon>Actinomycetota</taxon>
        <taxon>Actinomycetes</taxon>
        <taxon>Mycobacteriales</taxon>
        <taxon>Nocardiaceae</taxon>
        <taxon>Rhodococcus</taxon>
    </lineage>
</organism>
<dbReference type="AlphaFoldDB" id="A0A076EIR8"/>
<evidence type="ECO:0000313" key="4">
    <source>
        <dbReference type="Proteomes" id="UP000028488"/>
    </source>
</evidence>
<dbReference type="InterPro" id="IPR036938">
    <property type="entry name" value="PAP2/HPO_sf"/>
</dbReference>
<keyword evidence="1" id="KW-0472">Membrane</keyword>
<reference evidence="3 4" key="1">
    <citation type="submission" date="2014-07" db="EMBL/GenBank/DDBJ databases">
        <title>Genome Sequence of Rhodococcus opacus Strain R7, a Biodegrader of Mono- and Polycyclic Aromatic Hydrocarbons.</title>
        <authorList>
            <person name="Di Gennaro P."/>
            <person name="Zampolli J."/>
            <person name="Presti I."/>
            <person name="Cappelletti M."/>
            <person name="D'Ursi P."/>
            <person name="Orro A."/>
            <person name="Mezzelani A."/>
            <person name="Milanesi L."/>
        </authorList>
    </citation>
    <scope>NUCLEOTIDE SEQUENCE [LARGE SCALE GENOMIC DNA]</scope>
    <source>
        <strain evidence="3 4">R7</strain>
    </source>
</reference>
<dbReference type="Pfam" id="PF01569">
    <property type="entry name" value="PAP2"/>
    <property type="match status" value="1"/>
</dbReference>
<keyword evidence="1" id="KW-1133">Transmembrane helix</keyword>
<dbReference type="SUPFAM" id="SSF48317">
    <property type="entry name" value="Acid phosphatase/Vanadium-dependent haloperoxidase"/>
    <property type="match status" value="1"/>
</dbReference>
<name>A0A076EIR8_RHOOP</name>
<dbReference type="CDD" id="cd03392">
    <property type="entry name" value="PAP2_like_2"/>
    <property type="match status" value="1"/>
</dbReference>
<evidence type="ECO:0000256" key="1">
    <source>
        <dbReference type="SAM" id="Phobius"/>
    </source>
</evidence>
<keyword evidence="1" id="KW-0812">Transmembrane</keyword>
<evidence type="ECO:0000259" key="2">
    <source>
        <dbReference type="SMART" id="SM00014"/>
    </source>
</evidence>
<dbReference type="Gene3D" id="1.20.144.10">
    <property type="entry name" value="Phosphatidic acid phosphatase type 2/haloperoxidase"/>
    <property type="match status" value="2"/>
</dbReference>
<feature type="transmembrane region" description="Helical" evidence="1">
    <location>
        <begin position="126"/>
        <end position="147"/>
    </location>
</feature>
<dbReference type="eggNOG" id="COG0671">
    <property type="taxonomic scope" value="Bacteria"/>
</dbReference>
<dbReference type="Proteomes" id="UP000028488">
    <property type="component" value="Chromosome"/>
</dbReference>